<sequence length="179" mass="19758">MGTLRATAGGQSATVRVNRPRFNDVWNAYPVGMSAPDAYKMVGGNVYEHYLEKPDRYANACALRLSRAFNYGGLTIQRGPGAYKLRGGDGKAYIMRVSDMLPFVKQQFGTPDLTIRGSAQSQMTQLAGKKGIVIFAVSGWNDATGHVTLWNGRDCGDHCYFVHDQPGVTTKEVLYWELK</sequence>
<gene>
    <name evidence="1" type="ORF">GCM10007860_31870</name>
</gene>
<dbReference type="EMBL" id="BSOZ01000083">
    <property type="protein sequence ID" value="GLS06022.1"/>
    <property type="molecule type" value="Genomic_DNA"/>
</dbReference>
<protein>
    <recommendedName>
        <fullName evidence="3">Cytoplasmic protein</fullName>
    </recommendedName>
</protein>
<keyword evidence="2" id="KW-1185">Reference proteome</keyword>
<accession>A0ABQ6C0J5</accession>
<dbReference type="Pfam" id="PF14113">
    <property type="entry name" value="Tae4"/>
    <property type="match status" value="1"/>
</dbReference>
<comment type="caution">
    <text evidence="1">The sequence shown here is derived from an EMBL/GenBank/DDBJ whole genome shotgun (WGS) entry which is preliminary data.</text>
</comment>
<dbReference type="Gene3D" id="3.90.1720.70">
    <property type="match status" value="1"/>
</dbReference>
<dbReference type="Proteomes" id="UP001156836">
    <property type="component" value="Unassembled WGS sequence"/>
</dbReference>
<evidence type="ECO:0008006" key="3">
    <source>
        <dbReference type="Google" id="ProtNLM"/>
    </source>
</evidence>
<name>A0ABQ6C0J5_9NEIS</name>
<dbReference type="InterPro" id="IPR025562">
    <property type="entry name" value="Tae4"/>
</dbReference>
<evidence type="ECO:0000313" key="1">
    <source>
        <dbReference type="EMBL" id="GLS06022.1"/>
    </source>
</evidence>
<proteinExistence type="predicted"/>
<reference evidence="2" key="1">
    <citation type="journal article" date="2019" name="Int. J. Syst. Evol. Microbiol.">
        <title>The Global Catalogue of Microorganisms (GCM) 10K type strain sequencing project: providing services to taxonomists for standard genome sequencing and annotation.</title>
        <authorList>
            <consortium name="The Broad Institute Genomics Platform"/>
            <consortium name="The Broad Institute Genome Sequencing Center for Infectious Disease"/>
            <person name="Wu L."/>
            <person name="Ma J."/>
        </authorList>
    </citation>
    <scope>NUCLEOTIDE SEQUENCE [LARGE SCALE GENOMIC DNA]</scope>
    <source>
        <strain evidence="2">NBRC 104970</strain>
    </source>
</reference>
<organism evidence="1 2">
    <name type="scientific">Chitiniphilus shinanonensis</name>
    <dbReference type="NCBI Taxonomy" id="553088"/>
    <lineage>
        <taxon>Bacteria</taxon>
        <taxon>Pseudomonadati</taxon>
        <taxon>Pseudomonadota</taxon>
        <taxon>Betaproteobacteria</taxon>
        <taxon>Neisseriales</taxon>
        <taxon>Chitinibacteraceae</taxon>
        <taxon>Chitiniphilus</taxon>
    </lineage>
</organism>
<dbReference type="RefSeq" id="WP_026262825.1">
    <property type="nucleotide sequence ID" value="NZ_BSOZ01000083.1"/>
</dbReference>
<evidence type="ECO:0000313" key="2">
    <source>
        <dbReference type="Proteomes" id="UP001156836"/>
    </source>
</evidence>